<dbReference type="Pfam" id="PF00005">
    <property type="entry name" value="ABC_tran"/>
    <property type="match status" value="1"/>
</dbReference>
<keyword evidence="3" id="KW-0547">Nucleotide-binding</keyword>
<dbReference type="SMART" id="SM00382">
    <property type="entry name" value="AAA"/>
    <property type="match status" value="1"/>
</dbReference>
<dbReference type="FunFam" id="3.40.50.300:FF:000134">
    <property type="entry name" value="Iron-enterobactin ABC transporter ATP-binding protein"/>
    <property type="match status" value="1"/>
</dbReference>
<dbReference type="PANTHER" id="PTHR42734:SF17">
    <property type="entry name" value="METAL TRANSPORT SYSTEM ATP-BINDING PROTEIN TM_0124-RELATED"/>
    <property type="match status" value="1"/>
</dbReference>
<dbReference type="InterPro" id="IPR003593">
    <property type="entry name" value="AAA+_ATPase"/>
</dbReference>
<dbReference type="PROSITE" id="PS50893">
    <property type="entry name" value="ABC_TRANSPORTER_2"/>
    <property type="match status" value="1"/>
</dbReference>
<feature type="domain" description="ABC transporter" evidence="5">
    <location>
        <begin position="1"/>
        <end position="230"/>
    </location>
</feature>
<dbReference type="GO" id="GO:0005524">
    <property type="term" value="F:ATP binding"/>
    <property type="evidence" value="ECO:0007669"/>
    <property type="project" value="UniProtKB-KW"/>
</dbReference>
<dbReference type="EMBL" id="CAEZWM010000309">
    <property type="protein sequence ID" value="CAB4675348.1"/>
    <property type="molecule type" value="Genomic_DNA"/>
</dbReference>
<protein>
    <submittedName>
        <fullName evidence="7">Unannotated protein</fullName>
    </submittedName>
</protein>
<accession>A0A6J6X913</accession>
<comment type="similarity">
    <text evidence="1">Belongs to the ABC transporter superfamily.</text>
</comment>
<dbReference type="CDD" id="cd03235">
    <property type="entry name" value="ABC_Metallic_Cations"/>
    <property type="match status" value="1"/>
</dbReference>
<sequence>MTVGYGHGPVLDRVSLRVNRGEFVALVGPNGSGKSTLLRILLGLLTPESGEVTLLGERPGRLSNPGRLGYVPQRARFAPDLPATVTEVVATGRLARHGWWRRPRDEDREAVTHAINAVDLGEFKDRRVGELSGGQQQRVMIAKALSSDPELLVLDEPVAGVDAESQRQFRDSVVHLIEQHNGAVLLVSHELGAVADDLDRVVVLKQRVVFDGTPGELRSRGVSLGVHAEDLPLWLEGLD</sequence>
<evidence type="ECO:0000256" key="3">
    <source>
        <dbReference type="ARBA" id="ARBA00022741"/>
    </source>
</evidence>
<dbReference type="InterPro" id="IPR027417">
    <property type="entry name" value="P-loop_NTPase"/>
</dbReference>
<keyword evidence="2" id="KW-0813">Transport</keyword>
<dbReference type="AlphaFoldDB" id="A0A6J6X913"/>
<evidence type="ECO:0000313" key="7">
    <source>
        <dbReference type="EMBL" id="CAB4791768.1"/>
    </source>
</evidence>
<reference evidence="7" key="1">
    <citation type="submission" date="2020-05" db="EMBL/GenBank/DDBJ databases">
        <authorList>
            <person name="Chiriac C."/>
            <person name="Salcher M."/>
            <person name="Ghai R."/>
            <person name="Kavagutti S V."/>
        </authorList>
    </citation>
    <scope>NUCLEOTIDE SEQUENCE</scope>
</reference>
<organism evidence="7">
    <name type="scientific">freshwater metagenome</name>
    <dbReference type="NCBI Taxonomy" id="449393"/>
    <lineage>
        <taxon>unclassified sequences</taxon>
        <taxon>metagenomes</taxon>
        <taxon>ecological metagenomes</taxon>
    </lineage>
</organism>
<dbReference type="PANTHER" id="PTHR42734">
    <property type="entry name" value="METAL TRANSPORT SYSTEM ATP-BINDING PROTEIN TM_0124-RELATED"/>
    <property type="match status" value="1"/>
</dbReference>
<evidence type="ECO:0000259" key="5">
    <source>
        <dbReference type="PROSITE" id="PS50893"/>
    </source>
</evidence>
<dbReference type="GO" id="GO:0016887">
    <property type="term" value="F:ATP hydrolysis activity"/>
    <property type="evidence" value="ECO:0007669"/>
    <property type="project" value="InterPro"/>
</dbReference>
<dbReference type="InterPro" id="IPR017871">
    <property type="entry name" value="ABC_transporter-like_CS"/>
</dbReference>
<dbReference type="SUPFAM" id="SSF52540">
    <property type="entry name" value="P-loop containing nucleoside triphosphate hydrolases"/>
    <property type="match status" value="1"/>
</dbReference>
<evidence type="ECO:0000256" key="1">
    <source>
        <dbReference type="ARBA" id="ARBA00005417"/>
    </source>
</evidence>
<proteinExistence type="inferred from homology"/>
<name>A0A6J6X913_9ZZZZ</name>
<gene>
    <name evidence="6" type="ORF">UFOPK2242_01715</name>
    <name evidence="7" type="ORF">UFOPK2996_00520</name>
</gene>
<dbReference type="EMBL" id="CAFAAH010000049">
    <property type="protein sequence ID" value="CAB4791768.1"/>
    <property type="molecule type" value="Genomic_DNA"/>
</dbReference>
<dbReference type="InterPro" id="IPR050153">
    <property type="entry name" value="Metal_Ion_Import_ABC"/>
</dbReference>
<keyword evidence="4" id="KW-0067">ATP-binding</keyword>
<evidence type="ECO:0000313" key="6">
    <source>
        <dbReference type="EMBL" id="CAB4675348.1"/>
    </source>
</evidence>
<dbReference type="PROSITE" id="PS00211">
    <property type="entry name" value="ABC_TRANSPORTER_1"/>
    <property type="match status" value="1"/>
</dbReference>
<dbReference type="InterPro" id="IPR003439">
    <property type="entry name" value="ABC_transporter-like_ATP-bd"/>
</dbReference>
<evidence type="ECO:0000256" key="4">
    <source>
        <dbReference type="ARBA" id="ARBA00022840"/>
    </source>
</evidence>
<evidence type="ECO:0000256" key="2">
    <source>
        <dbReference type="ARBA" id="ARBA00022448"/>
    </source>
</evidence>
<dbReference type="Gene3D" id="3.40.50.300">
    <property type="entry name" value="P-loop containing nucleotide triphosphate hydrolases"/>
    <property type="match status" value="1"/>
</dbReference>